<dbReference type="PANTHER" id="PTHR21340:SF0">
    <property type="entry name" value="BIS(5'-NUCLEOSYL)-TETRAPHOSPHATASE [ASYMMETRICAL]"/>
    <property type="match status" value="1"/>
</dbReference>
<reference evidence="6 7" key="1">
    <citation type="submission" date="2017-09" db="EMBL/GenBank/DDBJ databases">
        <title>Bacterial strain isolated from the female urinary microbiota.</title>
        <authorList>
            <person name="Thomas-White K."/>
            <person name="Kumar N."/>
            <person name="Forster S."/>
            <person name="Putonti C."/>
            <person name="Lawley T."/>
            <person name="Wolfe A.J."/>
        </authorList>
    </citation>
    <scope>NUCLEOTIDE SEQUENCE [LARGE SCALE GENOMIC DNA]</scope>
    <source>
        <strain evidence="6 7">UMB1301</strain>
    </source>
</reference>
<evidence type="ECO:0000313" key="6">
    <source>
        <dbReference type="EMBL" id="PMD05081.1"/>
    </source>
</evidence>
<dbReference type="InterPro" id="IPR020084">
    <property type="entry name" value="NUDIX_hydrolase_CS"/>
</dbReference>
<dbReference type="Gene3D" id="3.40.50.1240">
    <property type="entry name" value="Phosphoglycerate mutase-like"/>
    <property type="match status" value="1"/>
</dbReference>
<organism evidence="6 7">
    <name type="scientific">Brevibacterium paucivorans</name>
    <dbReference type="NCBI Taxonomy" id="170994"/>
    <lineage>
        <taxon>Bacteria</taxon>
        <taxon>Bacillati</taxon>
        <taxon>Actinomycetota</taxon>
        <taxon>Actinomycetes</taxon>
        <taxon>Micrococcales</taxon>
        <taxon>Brevibacteriaceae</taxon>
        <taxon>Brevibacterium</taxon>
    </lineage>
</organism>
<proteinExistence type="inferred from homology"/>
<comment type="caution">
    <text evidence="6">The sequence shown here is derived from an EMBL/GenBank/DDBJ whole genome shotgun (WGS) entry which is preliminary data.</text>
</comment>
<dbReference type="GO" id="GO:0004081">
    <property type="term" value="F:bis(5'-nucleosyl)-tetraphosphatase (asymmetrical) activity"/>
    <property type="evidence" value="ECO:0007669"/>
    <property type="project" value="TreeGrafter"/>
</dbReference>
<dbReference type="InterPro" id="IPR029033">
    <property type="entry name" value="His_PPase_superfam"/>
</dbReference>
<dbReference type="AlphaFoldDB" id="A0A2N6VLR0"/>
<evidence type="ECO:0000256" key="3">
    <source>
        <dbReference type="RuleBase" id="RU003476"/>
    </source>
</evidence>
<dbReference type="Proteomes" id="UP000809290">
    <property type="component" value="Unassembled WGS sequence"/>
</dbReference>
<dbReference type="PROSITE" id="PS51462">
    <property type="entry name" value="NUDIX"/>
    <property type="match status" value="1"/>
</dbReference>
<dbReference type="PROSITE" id="PS00893">
    <property type="entry name" value="NUDIX_BOX"/>
    <property type="match status" value="1"/>
</dbReference>
<dbReference type="InterPro" id="IPR015797">
    <property type="entry name" value="NUDIX_hydrolase-like_dom_sf"/>
</dbReference>
<keyword evidence="2 3" id="KW-0378">Hydrolase</keyword>
<keyword evidence="8" id="KW-1185">Reference proteome</keyword>
<dbReference type="InterPro" id="IPR051325">
    <property type="entry name" value="Nudix_hydrolase_domain"/>
</dbReference>
<evidence type="ECO:0000313" key="8">
    <source>
        <dbReference type="Proteomes" id="UP000809290"/>
    </source>
</evidence>
<dbReference type="CDD" id="cd03673">
    <property type="entry name" value="NUDIX_Ap6A_hydrolase"/>
    <property type="match status" value="1"/>
</dbReference>
<dbReference type="OrthoDB" id="4287477at2"/>
<dbReference type="SUPFAM" id="SSF53254">
    <property type="entry name" value="Phosphoglycerate mutase-like"/>
    <property type="match status" value="1"/>
</dbReference>
<evidence type="ECO:0000259" key="4">
    <source>
        <dbReference type="PROSITE" id="PS51462"/>
    </source>
</evidence>
<comment type="similarity">
    <text evidence="1 3">Belongs to the Nudix hydrolase family.</text>
</comment>
<dbReference type="Gene3D" id="3.90.79.10">
    <property type="entry name" value="Nucleoside Triphosphate Pyrophosphohydrolase"/>
    <property type="match status" value="1"/>
</dbReference>
<dbReference type="GO" id="GO:0006167">
    <property type="term" value="P:AMP biosynthetic process"/>
    <property type="evidence" value="ECO:0007669"/>
    <property type="project" value="TreeGrafter"/>
</dbReference>
<dbReference type="EMBL" id="JAFBCP010000001">
    <property type="protein sequence ID" value="MBM7816121.1"/>
    <property type="molecule type" value="Genomic_DNA"/>
</dbReference>
<gene>
    <name evidence="6" type="ORF">CJ199_08290</name>
    <name evidence="5" type="ORF">JOE56_000815</name>
</gene>
<dbReference type="CDD" id="cd07040">
    <property type="entry name" value="HP"/>
    <property type="match status" value="1"/>
</dbReference>
<evidence type="ECO:0000313" key="7">
    <source>
        <dbReference type="Proteomes" id="UP000235598"/>
    </source>
</evidence>
<dbReference type="GO" id="GO:0006754">
    <property type="term" value="P:ATP biosynthetic process"/>
    <property type="evidence" value="ECO:0007669"/>
    <property type="project" value="TreeGrafter"/>
</dbReference>
<dbReference type="Pfam" id="PF00300">
    <property type="entry name" value="His_Phos_1"/>
    <property type="match status" value="1"/>
</dbReference>
<dbReference type="RefSeq" id="WP_102239022.1">
    <property type="nucleotide sequence ID" value="NZ_JAFBCP010000001.1"/>
</dbReference>
<dbReference type="EC" id="3.6.1.55" evidence="5"/>
<dbReference type="Pfam" id="PF00293">
    <property type="entry name" value="NUDIX"/>
    <property type="match status" value="1"/>
</dbReference>
<dbReference type="SUPFAM" id="SSF55811">
    <property type="entry name" value="Nudix"/>
    <property type="match status" value="1"/>
</dbReference>
<evidence type="ECO:0000256" key="1">
    <source>
        <dbReference type="ARBA" id="ARBA00005582"/>
    </source>
</evidence>
<name>A0A2N6VLR0_9MICO</name>
<dbReference type="InterPro" id="IPR013078">
    <property type="entry name" value="His_Pase_superF_clade-1"/>
</dbReference>
<evidence type="ECO:0000313" key="5">
    <source>
        <dbReference type="EMBL" id="MBM7816121.1"/>
    </source>
</evidence>
<dbReference type="PRINTS" id="PR00502">
    <property type="entry name" value="NUDIXFAMILY"/>
</dbReference>
<reference evidence="5 8" key="2">
    <citation type="submission" date="2021-01" db="EMBL/GenBank/DDBJ databases">
        <title>Sequencing the genomes of 1000 actinobacteria strains.</title>
        <authorList>
            <person name="Klenk H.-P."/>
        </authorList>
    </citation>
    <scope>NUCLEOTIDE SEQUENCE [LARGE SCALE GENOMIC DNA]</scope>
    <source>
        <strain evidence="5 8">DSM 13657</strain>
    </source>
</reference>
<dbReference type="PANTHER" id="PTHR21340">
    <property type="entry name" value="DIADENOSINE 5,5-P1,P4-TETRAPHOSPHATE PYROPHOSPHOHYDROLASE MUTT"/>
    <property type="match status" value="1"/>
</dbReference>
<protein>
    <submittedName>
        <fullName evidence="5">8-oxo-dGTP diphosphatase</fullName>
        <ecNumber evidence="5">3.6.1.55</ecNumber>
    </submittedName>
    <submittedName>
        <fullName evidence="6">NTP pyrophosphohydrolase</fullName>
    </submittedName>
</protein>
<sequence>MSPTPVSNAGESARLNADVLAAGAVLWRKAGGRLEVLLVHRPKYDDWAWPKGKVEKGETLPECAIREIEEETGYRVTLGLPLPPARYTVGKKLSKHVEYWAAHVETEAPPRPANPKEIDKAVWLPIEDARNKLTRFSDREQLDRLEQAHQTGSLYGFPVIIVRHGKAFPRSKWHETEQLRPLLGLGTRQSLALTGLLDAWEPRRLISSPWKRCVATLKPYSASTGRNIKTIKWLSEKNNSNKPEKTKQALEKIIAKEQAVAICTHRPVLPTVFRTLASFAPTGLAEKLPSEDPYMNPGEILIAYFRPGPVPRIVEVERYRPIDT</sequence>
<feature type="domain" description="Nudix hydrolase" evidence="4">
    <location>
        <begin position="17"/>
        <end position="146"/>
    </location>
</feature>
<dbReference type="Proteomes" id="UP000235598">
    <property type="component" value="Unassembled WGS sequence"/>
</dbReference>
<dbReference type="InterPro" id="IPR000086">
    <property type="entry name" value="NUDIX_hydrolase_dom"/>
</dbReference>
<evidence type="ECO:0000256" key="2">
    <source>
        <dbReference type="ARBA" id="ARBA00022801"/>
    </source>
</evidence>
<dbReference type="EMBL" id="PNHK01000003">
    <property type="protein sequence ID" value="PMD05081.1"/>
    <property type="molecule type" value="Genomic_DNA"/>
</dbReference>
<accession>A0A2N6VLR0</accession>
<dbReference type="InterPro" id="IPR020476">
    <property type="entry name" value="Nudix_hydrolase"/>
</dbReference>
<dbReference type="GO" id="GO:0035539">
    <property type="term" value="F:8-oxo-7,8-dihydrodeoxyguanosine triphosphate pyrophosphatase activity"/>
    <property type="evidence" value="ECO:0007669"/>
    <property type="project" value="UniProtKB-EC"/>
</dbReference>